<gene>
    <name evidence="1" type="ORF">NIES2135_48700</name>
</gene>
<dbReference type="AlphaFoldDB" id="A0A1Z4JMZ7"/>
<reference evidence="1 2" key="1">
    <citation type="submission" date="2017-06" db="EMBL/GenBank/DDBJ databases">
        <title>Genome sequencing of cyanobaciteial culture collection at National Institute for Environmental Studies (NIES).</title>
        <authorList>
            <person name="Hirose Y."/>
            <person name="Shimura Y."/>
            <person name="Fujisawa T."/>
            <person name="Nakamura Y."/>
            <person name="Kawachi M."/>
        </authorList>
    </citation>
    <scope>NUCLEOTIDE SEQUENCE [LARGE SCALE GENOMIC DNA]</scope>
    <source>
        <strain evidence="1 2">NIES-2135</strain>
    </source>
</reference>
<dbReference type="Proteomes" id="UP000217895">
    <property type="component" value="Chromosome"/>
</dbReference>
<keyword evidence="2" id="KW-1185">Reference proteome</keyword>
<proteinExistence type="predicted"/>
<protein>
    <submittedName>
        <fullName evidence="1">Uncharacterized protein</fullName>
    </submittedName>
</protein>
<evidence type="ECO:0000313" key="2">
    <source>
        <dbReference type="Proteomes" id="UP000217895"/>
    </source>
</evidence>
<dbReference type="EMBL" id="AP018203">
    <property type="protein sequence ID" value="BAY57997.1"/>
    <property type="molecule type" value="Genomic_DNA"/>
</dbReference>
<name>A0A1Z4JMZ7_LEPBY</name>
<evidence type="ECO:0000313" key="1">
    <source>
        <dbReference type="EMBL" id="BAY57997.1"/>
    </source>
</evidence>
<sequence length="536" mass="59309">MFLKNRAILRANEVRSVAKRGDSKNALTDFDMALALTQQAINTQLQYAWKAWVRRKNIESEIVLPKFKLNKNGQQVPATYGIRTKLAPITIDFNVPNGKLGQVNVTLHLQSGVVTYYDEEAEDKATYPIEDWSIGVVVDLDKKPVDLKTLAAIDPDAKNLASETISKSGLPESVFSIEYLFLKFTTVDLLLSGGQQIQIPAEVPQAAKTKALESLNLLLQGEMGEFMLGTVVRRNREQATPTFAMTDFIFHVDPNEIAPEASTLSYLGMFSDRALPSDRNGARINLKDDWIRPDQINGQTSTISGVMAIRKEKFFDEYLIPLFTQQFGFSPMVNGNTRTYSKSDSRSDRRKDIVQRILDSSDSYAVSITLVPGTNTLSISGQISSSRTYRERTLPTLVNKDGLPSLSVNGSGTRTFSASITLTAEGIGTEFSIHPDLNDPQFSPIQISGDTDGFAEVTKAFQKLFGIKDMETELGNAAQDRVNQISQVLQGVLSRIDIDLSKHQFIPPGGGVFTFQNLHFSDQTGDLLMDVIYQAP</sequence>
<accession>A0A1Z4JMZ7</accession>
<organism evidence="1 2">
    <name type="scientific">Leptolyngbya boryana NIES-2135</name>
    <dbReference type="NCBI Taxonomy" id="1973484"/>
    <lineage>
        <taxon>Bacteria</taxon>
        <taxon>Bacillati</taxon>
        <taxon>Cyanobacteriota</taxon>
        <taxon>Cyanophyceae</taxon>
        <taxon>Leptolyngbyales</taxon>
        <taxon>Leptolyngbyaceae</taxon>
        <taxon>Leptolyngbya group</taxon>
        <taxon>Leptolyngbya</taxon>
    </lineage>
</organism>